<reference evidence="1 2" key="2">
    <citation type="submission" date="2018-11" db="EMBL/GenBank/DDBJ databases">
        <authorList>
            <consortium name="Pathogen Informatics"/>
        </authorList>
    </citation>
    <scope>NUCLEOTIDE SEQUENCE [LARGE SCALE GENOMIC DNA]</scope>
</reference>
<organism evidence="3">
    <name type="scientific">Gongylonema pulchrum</name>
    <dbReference type="NCBI Taxonomy" id="637853"/>
    <lineage>
        <taxon>Eukaryota</taxon>
        <taxon>Metazoa</taxon>
        <taxon>Ecdysozoa</taxon>
        <taxon>Nematoda</taxon>
        <taxon>Chromadorea</taxon>
        <taxon>Rhabditida</taxon>
        <taxon>Spirurina</taxon>
        <taxon>Spiruromorpha</taxon>
        <taxon>Spiruroidea</taxon>
        <taxon>Gongylonematidae</taxon>
        <taxon>Gongylonema</taxon>
    </lineage>
</organism>
<accession>A0A183DMF2</accession>
<proteinExistence type="predicted"/>
<evidence type="ECO:0000313" key="1">
    <source>
        <dbReference type="EMBL" id="VDK78965.1"/>
    </source>
</evidence>
<gene>
    <name evidence="1" type="ORF">GPUH_LOCUS9894</name>
</gene>
<dbReference type="EMBL" id="UYRT01034629">
    <property type="protein sequence ID" value="VDK78965.1"/>
    <property type="molecule type" value="Genomic_DNA"/>
</dbReference>
<evidence type="ECO:0000313" key="3">
    <source>
        <dbReference type="WBParaSite" id="GPUH_0000990401-mRNA-1"/>
    </source>
</evidence>
<dbReference type="WBParaSite" id="GPUH_0000990401-mRNA-1">
    <property type="protein sequence ID" value="GPUH_0000990401-mRNA-1"/>
    <property type="gene ID" value="GPUH_0000990401"/>
</dbReference>
<sequence length="97" mass="11054">MLGKLVAQTASEQLVLGVAVQMRKVRCLEPLVDFVLPTAHYRIGLCNIINHILALKLNSRIAWHAKRTENTKDLFEQFNTIRIYCESCESSYTAKFA</sequence>
<protein>
    <submittedName>
        <fullName evidence="3">WASH-7_N domain-containing protein</fullName>
    </submittedName>
</protein>
<name>A0A183DMF2_9BILA</name>
<dbReference type="AlphaFoldDB" id="A0A183DMF2"/>
<evidence type="ECO:0000313" key="2">
    <source>
        <dbReference type="Proteomes" id="UP000271098"/>
    </source>
</evidence>
<reference evidence="3" key="1">
    <citation type="submission" date="2016-06" db="UniProtKB">
        <authorList>
            <consortium name="WormBaseParasite"/>
        </authorList>
    </citation>
    <scope>IDENTIFICATION</scope>
</reference>
<dbReference type="Proteomes" id="UP000271098">
    <property type="component" value="Unassembled WGS sequence"/>
</dbReference>
<keyword evidence="2" id="KW-1185">Reference proteome</keyword>